<dbReference type="GO" id="GO:0030488">
    <property type="term" value="P:tRNA methylation"/>
    <property type="evidence" value="ECO:0007669"/>
    <property type="project" value="InterPro"/>
</dbReference>
<dbReference type="InterPro" id="IPR029063">
    <property type="entry name" value="SAM-dependent_MTases_sf"/>
</dbReference>
<dbReference type="AlphaFoldDB" id="U6LD25"/>
<dbReference type="Gene3D" id="3.40.50.150">
    <property type="entry name" value="Vaccinia Virus protein VP39"/>
    <property type="match status" value="1"/>
</dbReference>
<reference evidence="10" key="2">
    <citation type="submission" date="2013-10" db="EMBL/GenBank/DDBJ databases">
        <authorList>
            <person name="Aslett M."/>
        </authorList>
    </citation>
    <scope>NUCLEOTIDE SEQUENCE [LARGE SCALE GENOMIC DNA]</scope>
    <source>
        <strain evidence="10">Houghton</strain>
    </source>
</reference>
<dbReference type="GO" id="GO:0031515">
    <property type="term" value="C:tRNA (m1A) methyltransferase complex"/>
    <property type="evidence" value="ECO:0007669"/>
    <property type="project" value="InterPro"/>
</dbReference>
<evidence type="ECO:0000259" key="9">
    <source>
        <dbReference type="Pfam" id="PF08704"/>
    </source>
</evidence>
<comment type="subcellular location">
    <subcellularLocation>
        <location evidence="1">Nucleus</location>
    </subcellularLocation>
</comment>
<accession>U6LD25</accession>
<keyword evidence="5" id="KW-0949">S-adenosyl-L-methionine</keyword>
<gene>
    <name evidence="10" type="ORF">EBH_0021680</name>
</gene>
<keyword evidence="7" id="KW-0539">Nucleus</keyword>
<keyword evidence="6" id="KW-0819">tRNA processing</keyword>
<evidence type="ECO:0000256" key="7">
    <source>
        <dbReference type="ARBA" id="ARBA00023242"/>
    </source>
</evidence>
<evidence type="ECO:0000256" key="8">
    <source>
        <dbReference type="SAM" id="MobiDB-lite"/>
    </source>
</evidence>
<dbReference type="Pfam" id="PF08704">
    <property type="entry name" value="GCD14"/>
    <property type="match status" value="2"/>
</dbReference>
<evidence type="ECO:0000256" key="3">
    <source>
        <dbReference type="ARBA" id="ARBA00022603"/>
    </source>
</evidence>
<dbReference type="EC" id="2.1.1.220" evidence="2"/>
<protein>
    <recommendedName>
        <fullName evidence="2">tRNA (adenine(58)-N(1))-methyltransferase</fullName>
        <ecNumber evidence="2">2.1.1.220</ecNumber>
    </recommendedName>
</protein>
<keyword evidence="11" id="KW-1185">Reference proteome</keyword>
<proteinExistence type="predicted"/>
<name>U6LD25_9EIME</name>
<dbReference type="InterPro" id="IPR014816">
    <property type="entry name" value="tRNA_MeTrfase_Gcd14"/>
</dbReference>
<keyword evidence="4 10" id="KW-0808">Transferase</keyword>
<feature type="domain" description="tRNA (adenine(58)-N(1))-methyltransferase catalytic subunit TRM61 C-terminal" evidence="9">
    <location>
        <begin position="84"/>
        <end position="171"/>
    </location>
</feature>
<dbReference type="VEuPathDB" id="ToxoDB:EBH_0021680"/>
<dbReference type="PANTHER" id="PTHR12133:SF2">
    <property type="entry name" value="TRNA (ADENINE(58)-N(1))-METHYLTRANSFERASE CATALYTIC SUBUNIT TRMT61A"/>
    <property type="match status" value="1"/>
</dbReference>
<evidence type="ECO:0000256" key="1">
    <source>
        <dbReference type="ARBA" id="ARBA00004123"/>
    </source>
</evidence>
<feature type="domain" description="tRNA (adenine(58)-N(1))-methyltransferase catalytic subunit TRM61 C-terminal" evidence="9">
    <location>
        <begin position="198"/>
        <end position="256"/>
    </location>
</feature>
<evidence type="ECO:0000256" key="4">
    <source>
        <dbReference type="ARBA" id="ARBA00022679"/>
    </source>
</evidence>
<dbReference type="EMBL" id="HG710174">
    <property type="protein sequence ID" value="CDJ45670.1"/>
    <property type="molecule type" value="Genomic_DNA"/>
</dbReference>
<evidence type="ECO:0000256" key="6">
    <source>
        <dbReference type="ARBA" id="ARBA00022694"/>
    </source>
</evidence>
<dbReference type="GO" id="GO:0160107">
    <property type="term" value="F:tRNA (adenine(58)-N1)-methyltransferase activity"/>
    <property type="evidence" value="ECO:0007669"/>
    <property type="project" value="UniProtKB-EC"/>
</dbReference>
<dbReference type="PANTHER" id="PTHR12133">
    <property type="entry name" value="TRNA (ADENINE(58)-N(1))-METHYLTRANSFERASE"/>
    <property type="match status" value="1"/>
</dbReference>
<dbReference type="Proteomes" id="UP000030750">
    <property type="component" value="Unassembled WGS sequence"/>
</dbReference>
<evidence type="ECO:0000256" key="5">
    <source>
        <dbReference type="ARBA" id="ARBA00022691"/>
    </source>
</evidence>
<keyword evidence="3 10" id="KW-0489">Methyltransferase</keyword>
<evidence type="ECO:0000256" key="2">
    <source>
        <dbReference type="ARBA" id="ARBA00012796"/>
    </source>
</evidence>
<feature type="region of interest" description="Disordered" evidence="8">
    <location>
        <begin position="1"/>
        <end position="34"/>
    </location>
</feature>
<dbReference type="PROSITE" id="PS51620">
    <property type="entry name" value="SAM_TRM61"/>
    <property type="match status" value="1"/>
</dbReference>
<dbReference type="SUPFAM" id="SSF53335">
    <property type="entry name" value="S-adenosyl-L-methionine-dependent methyltransferases"/>
    <property type="match status" value="1"/>
</dbReference>
<reference evidence="10" key="1">
    <citation type="submission" date="2013-10" db="EMBL/GenBank/DDBJ databases">
        <title>Genomic analysis of the causative agents of coccidiosis in chickens.</title>
        <authorList>
            <person name="Reid A.J."/>
            <person name="Blake D."/>
            <person name="Billington K."/>
            <person name="Browne H."/>
            <person name="Dunn M."/>
            <person name="Hung S."/>
            <person name="Kawahara F."/>
            <person name="Miranda-Saavedra D."/>
            <person name="Mourier T."/>
            <person name="Nagra H."/>
            <person name="Otto T.D."/>
            <person name="Rawlings N."/>
            <person name="Sanchez A."/>
            <person name="Sanders M."/>
            <person name="Subramaniam C."/>
            <person name="Tay Y."/>
            <person name="Dear P."/>
            <person name="Doerig C."/>
            <person name="Gruber A."/>
            <person name="Parkinson J."/>
            <person name="Shirley M."/>
            <person name="Wan K.L."/>
            <person name="Berriman M."/>
            <person name="Tomley F."/>
            <person name="Pain A."/>
        </authorList>
    </citation>
    <scope>NUCLEOTIDE SEQUENCE [LARGE SCALE GENOMIC DNA]</scope>
    <source>
        <strain evidence="10">Houghton</strain>
    </source>
</reference>
<dbReference type="GO" id="GO:0005634">
    <property type="term" value="C:nucleus"/>
    <property type="evidence" value="ECO:0007669"/>
    <property type="project" value="UniProtKB-SubCell"/>
</dbReference>
<evidence type="ECO:0000313" key="11">
    <source>
        <dbReference type="Proteomes" id="UP000030750"/>
    </source>
</evidence>
<organism evidence="10 11">
    <name type="scientific">Eimeria brunetti</name>
    <dbReference type="NCBI Taxonomy" id="51314"/>
    <lineage>
        <taxon>Eukaryota</taxon>
        <taxon>Sar</taxon>
        <taxon>Alveolata</taxon>
        <taxon>Apicomplexa</taxon>
        <taxon>Conoidasida</taxon>
        <taxon>Coccidia</taxon>
        <taxon>Eucoccidiorida</taxon>
        <taxon>Eimeriorina</taxon>
        <taxon>Eimeriidae</taxon>
        <taxon>Eimeria</taxon>
    </lineage>
</organism>
<dbReference type="InterPro" id="IPR049470">
    <property type="entry name" value="TRM61_C"/>
</dbReference>
<sequence>MAQADTAAGVAPGAGIPTGAEEYSRQQNTQMQEEMDFPKEGELVILYGSREMILSCVLTKAGVCRTRLGNFDHEDIMKTRIGHKYHADISLILSLLDVRPGKTIVEAGTGSGSLSYSLAMALRPNGRLFTFEFHEQRWQEAREEFKLLGISGEVEAIHRDVCADGFCLQQVPAGIPASSSLSERAIVEENEQNLPAPHAADGVFLDLPSPWLALKHADHVLKGGGRLVTFSPCVEQLHKTFVAAQELGFQATPELEDPSRTSSYHYQLPMKGHTGYVAYCVKPSEDESLQPQP</sequence>
<dbReference type="OrthoDB" id="1925287at2759"/>
<evidence type="ECO:0000313" key="10">
    <source>
        <dbReference type="EMBL" id="CDJ45670.1"/>
    </source>
</evidence>